<name>A0A915IV51_ROMCU</name>
<accession>A0A915IV51</accession>
<dbReference type="WBParaSite" id="nRc.2.0.1.t17697-RA">
    <property type="protein sequence ID" value="nRc.2.0.1.t17697-RA"/>
    <property type="gene ID" value="nRc.2.0.1.g17697"/>
</dbReference>
<sequence>MKNDKSFVAKWSKSTSFSLELTREDNRQQIANMEETIEQVAKKFINSVEDNDQVLDEDMGNHQNNIQQTLLNIQPPGINMPANNALNNSVSVINSQEAKRKEQSEIIALDGVLIKNYDLNLIKMVFSVVFLFFSYIQYEIYNNRQNCDEKATNTTIIGQQFDNGDDENIDQNGDVKLFDDNNDLGRQFMDGFDGHRRVERCDSHNTR</sequence>
<keyword evidence="1" id="KW-1185">Reference proteome</keyword>
<proteinExistence type="predicted"/>
<protein>
    <submittedName>
        <fullName evidence="2">Uncharacterized protein</fullName>
    </submittedName>
</protein>
<evidence type="ECO:0000313" key="1">
    <source>
        <dbReference type="Proteomes" id="UP000887565"/>
    </source>
</evidence>
<dbReference type="Proteomes" id="UP000887565">
    <property type="component" value="Unplaced"/>
</dbReference>
<organism evidence="1 2">
    <name type="scientific">Romanomermis culicivorax</name>
    <name type="common">Nematode worm</name>
    <dbReference type="NCBI Taxonomy" id="13658"/>
    <lineage>
        <taxon>Eukaryota</taxon>
        <taxon>Metazoa</taxon>
        <taxon>Ecdysozoa</taxon>
        <taxon>Nematoda</taxon>
        <taxon>Enoplea</taxon>
        <taxon>Dorylaimia</taxon>
        <taxon>Mermithida</taxon>
        <taxon>Mermithoidea</taxon>
        <taxon>Mermithidae</taxon>
        <taxon>Romanomermis</taxon>
    </lineage>
</organism>
<evidence type="ECO:0000313" key="2">
    <source>
        <dbReference type="WBParaSite" id="nRc.2.0.1.t17697-RA"/>
    </source>
</evidence>
<dbReference type="AlphaFoldDB" id="A0A915IV51"/>
<reference evidence="2" key="1">
    <citation type="submission" date="2022-11" db="UniProtKB">
        <authorList>
            <consortium name="WormBaseParasite"/>
        </authorList>
    </citation>
    <scope>IDENTIFICATION</scope>
</reference>